<reference evidence="2" key="2">
    <citation type="submission" date="2015-09" db="EMBL/GenBank/DDBJ databases">
        <title>Self-replicating shuttle vectors based on pANS, a small endogenous plasmid of the unicellular cyanobacterium Synechococcus elongatus PCC7942.</title>
        <authorList>
            <person name="Chen Y."/>
            <person name="Golden S.S."/>
            <person name="Golden J.W."/>
        </authorList>
    </citation>
    <scope>NUCLEOTIDE SEQUENCE</scope>
    <source>
        <strain evidence="2">PCC 7942</strain>
        <plasmid evidence="2">pANS</plasmid>
    </source>
</reference>
<keyword evidence="1" id="KW-0614">Plasmid</keyword>
<reference evidence="1" key="1">
    <citation type="journal article" date="1992" name="Mol. Microbiol.">
        <title>Identification of replication and stability functions in the complete nucleotide sequence of plasmid pUH24 from the cyanobacterium Synechococcus sp. PCC 7942.</title>
        <authorList>
            <person name="Van der Plas J."/>
            <person name="Oosterhoff-Teertstra R."/>
            <person name="Borrias M."/>
            <person name="Weisbeek P."/>
        </authorList>
    </citation>
    <scope>NUCLEOTIDE SEQUENCE</scope>
    <source>
        <strain evidence="1">PCC 7942</strain>
        <plasmid evidence="1">pUH24</plasmid>
    </source>
</reference>
<dbReference type="EMBL" id="S89470">
    <property type="protein sequence ID" value="AAB21872.1"/>
    <property type="molecule type" value="Genomic_DNA"/>
</dbReference>
<proteinExistence type="predicted"/>
<protein>
    <submittedName>
        <fullName evidence="2">Plasmid maintenance protein</fullName>
    </submittedName>
    <submittedName>
        <fullName evidence="1">PmaB protein</fullName>
    </submittedName>
</protein>
<geneLocation type="plasmid" evidence="1">
    <name>pUH24</name>
</geneLocation>
<gene>
    <name evidence="1" type="primary">pmaB</name>
</gene>
<organism evidence="1">
    <name type="scientific">Synechococcus elongatus (strain ATCC 33912 / PCC 7942 / FACHB-805)</name>
    <name type="common">Anacystis nidulans R2</name>
    <dbReference type="NCBI Taxonomy" id="1140"/>
    <lineage>
        <taxon>Bacteria</taxon>
        <taxon>Bacillati</taxon>
        <taxon>Cyanobacteriota</taxon>
        <taxon>Cyanophyceae</taxon>
        <taxon>Synechococcales</taxon>
        <taxon>Synechococcaceae</taxon>
        <taxon>Synechococcus</taxon>
    </lineage>
</organism>
<geneLocation type="plasmid" evidence="2">
    <name>pANS</name>
</geneLocation>
<accession>Q53573</accession>
<name>Q53573_SYNE7</name>
<evidence type="ECO:0000313" key="2">
    <source>
        <dbReference type="EMBL" id="AMK92585.1"/>
    </source>
</evidence>
<evidence type="ECO:0000313" key="1">
    <source>
        <dbReference type="EMBL" id="AAB21872.1"/>
    </source>
</evidence>
<dbReference type="AlphaFoldDB" id="Q53573"/>
<sequence length="181" mass="19535">MPSPLVRVPDALRDQVLTLCRLHREGLPVKAALEQAIAGLQAVDSPVNSSPHQTALDDLARRVEALEQLTALLTPSGEPVNTSANRSVNSKALSVNSPVNRKSDSVNSSGDWLTVEEAHQLAAERGCPASLATFRRWSRGNAKYPQGDVASLKQWGFDRDMTRLASGSSKNPARFLRAIAD</sequence>
<dbReference type="EMBL" id="KT751091">
    <property type="protein sequence ID" value="AMK92585.1"/>
    <property type="molecule type" value="Genomic_DNA"/>
</dbReference>